<dbReference type="PANTHER" id="PTHR43673">
    <property type="entry name" value="NAD(P)H NITROREDUCTASE YDGI-RELATED"/>
    <property type="match status" value="1"/>
</dbReference>
<comment type="similarity">
    <text evidence="1">Belongs to the nitroreductase family.</text>
</comment>
<keyword evidence="6" id="KW-1185">Reference proteome</keyword>
<dbReference type="OrthoDB" id="9802510at2"/>
<dbReference type="InterPro" id="IPR029479">
    <property type="entry name" value="Nitroreductase"/>
</dbReference>
<accession>A0A0K1EAH0</accession>
<dbReference type="Gene3D" id="3.40.109.10">
    <property type="entry name" value="NADH Oxidase"/>
    <property type="match status" value="1"/>
</dbReference>
<organism evidence="5 6">
    <name type="scientific">Chondromyces crocatus</name>
    <dbReference type="NCBI Taxonomy" id="52"/>
    <lineage>
        <taxon>Bacteria</taxon>
        <taxon>Pseudomonadati</taxon>
        <taxon>Myxococcota</taxon>
        <taxon>Polyangia</taxon>
        <taxon>Polyangiales</taxon>
        <taxon>Polyangiaceae</taxon>
        <taxon>Chondromyces</taxon>
    </lineage>
</organism>
<dbReference type="GO" id="GO:0016491">
    <property type="term" value="F:oxidoreductase activity"/>
    <property type="evidence" value="ECO:0007669"/>
    <property type="project" value="UniProtKB-KW"/>
</dbReference>
<dbReference type="CDD" id="cd02138">
    <property type="entry name" value="TdsD-like"/>
    <property type="match status" value="1"/>
</dbReference>
<dbReference type="PANTHER" id="PTHR43673:SF10">
    <property type="entry name" value="NADH DEHYDROGENASE_NAD(P)H NITROREDUCTASE XCC3605-RELATED"/>
    <property type="match status" value="1"/>
</dbReference>
<keyword evidence="2" id="KW-0560">Oxidoreductase</keyword>
<sequence>MENPALTDHPIHELLVRRFSPRAFGPESVSTEQLLSLLEAARWSPSCANEQPWSYVVARREDTEAFARLLSCLVEKNQVWAKHAAVLMISVARTHFVKGEKVNQHAWYDVGQATALLTVEATAVGLRVHQMAGFDAAKAREVLRIPAGHEAVAAIALGHPGDPETLPEDLKQRELAPRQRKPLSDFAFGGAWGESVPSEEK</sequence>
<proteinExistence type="inferred from homology"/>
<dbReference type="STRING" id="52.CMC5_018090"/>
<dbReference type="RefSeq" id="WP_050430001.1">
    <property type="nucleotide sequence ID" value="NZ_CP012159.1"/>
</dbReference>
<gene>
    <name evidence="5" type="ORF">CMC5_018090</name>
</gene>
<dbReference type="Pfam" id="PF00881">
    <property type="entry name" value="Nitroreductase"/>
    <property type="match status" value="1"/>
</dbReference>
<dbReference type="SUPFAM" id="SSF55469">
    <property type="entry name" value="FMN-dependent nitroreductase-like"/>
    <property type="match status" value="1"/>
</dbReference>
<name>A0A0K1EAH0_CHOCO</name>
<dbReference type="AlphaFoldDB" id="A0A0K1EAH0"/>
<feature type="region of interest" description="Disordered" evidence="3">
    <location>
        <begin position="176"/>
        <end position="201"/>
    </location>
</feature>
<evidence type="ECO:0000256" key="1">
    <source>
        <dbReference type="ARBA" id="ARBA00007118"/>
    </source>
</evidence>
<dbReference type="KEGG" id="ccro:CMC5_018090"/>
<evidence type="ECO:0000256" key="3">
    <source>
        <dbReference type="SAM" id="MobiDB-lite"/>
    </source>
</evidence>
<reference evidence="5 6" key="1">
    <citation type="submission" date="2015-07" db="EMBL/GenBank/DDBJ databases">
        <title>Genome analysis of myxobacterium Chondromyces crocatus Cm c5 reveals a high potential for natural compound synthesis and the genetic basis for the loss of fruiting body formation.</title>
        <authorList>
            <person name="Zaburannyi N."/>
            <person name="Bunk B."/>
            <person name="Maier J."/>
            <person name="Overmann J."/>
            <person name="Mueller R."/>
        </authorList>
    </citation>
    <scope>NUCLEOTIDE SEQUENCE [LARGE SCALE GENOMIC DNA]</scope>
    <source>
        <strain evidence="5 6">Cm c5</strain>
    </source>
</reference>
<protein>
    <submittedName>
        <fullName evidence="5">Nitroreductase</fullName>
    </submittedName>
</protein>
<dbReference type="InterPro" id="IPR000415">
    <property type="entry name" value="Nitroreductase-like"/>
</dbReference>
<dbReference type="PATRIC" id="fig|52.7.peg.1942"/>
<evidence type="ECO:0000313" key="5">
    <source>
        <dbReference type="EMBL" id="AKT37667.1"/>
    </source>
</evidence>
<evidence type="ECO:0000256" key="2">
    <source>
        <dbReference type="ARBA" id="ARBA00023002"/>
    </source>
</evidence>
<dbReference type="EMBL" id="CP012159">
    <property type="protein sequence ID" value="AKT37667.1"/>
    <property type="molecule type" value="Genomic_DNA"/>
</dbReference>
<feature type="domain" description="Nitroreductase" evidence="4">
    <location>
        <begin position="16"/>
        <end position="159"/>
    </location>
</feature>
<evidence type="ECO:0000259" key="4">
    <source>
        <dbReference type="Pfam" id="PF00881"/>
    </source>
</evidence>
<dbReference type="Proteomes" id="UP000067626">
    <property type="component" value="Chromosome"/>
</dbReference>
<evidence type="ECO:0000313" key="6">
    <source>
        <dbReference type="Proteomes" id="UP000067626"/>
    </source>
</evidence>